<dbReference type="InterPro" id="IPR050807">
    <property type="entry name" value="TransReg_Diox_bact_type"/>
</dbReference>
<dbReference type="RefSeq" id="WP_004624576.1">
    <property type="nucleotide sequence ID" value="NZ_AORV01000025.1"/>
</dbReference>
<dbReference type="PANTHER" id="PTHR46797">
    <property type="entry name" value="HTH-TYPE TRANSCRIPTIONAL REGULATOR"/>
    <property type="match status" value="1"/>
</dbReference>
<evidence type="ECO:0000313" key="4">
    <source>
        <dbReference type="Proteomes" id="UP000014155"/>
    </source>
</evidence>
<dbReference type="AlphaFoldDB" id="S0FLT3"/>
<dbReference type="GO" id="GO:0003700">
    <property type="term" value="F:DNA-binding transcription factor activity"/>
    <property type="evidence" value="ECO:0007669"/>
    <property type="project" value="TreeGrafter"/>
</dbReference>
<dbReference type="SUPFAM" id="SSF47413">
    <property type="entry name" value="lambda repressor-like DNA-binding domains"/>
    <property type="match status" value="1"/>
</dbReference>
<dbReference type="STRING" id="1195236.CTER_1137"/>
<keyword evidence="4" id="KW-1185">Reference proteome</keyword>
<dbReference type="Gene3D" id="1.10.260.40">
    <property type="entry name" value="lambda repressor-like DNA-binding domains"/>
    <property type="match status" value="1"/>
</dbReference>
<name>S0FLT3_RUMCE</name>
<dbReference type="Proteomes" id="UP000014155">
    <property type="component" value="Unassembled WGS sequence"/>
</dbReference>
<dbReference type="Pfam" id="PF01381">
    <property type="entry name" value="HTH_3"/>
    <property type="match status" value="1"/>
</dbReference>
<dbReference type="CDD" id="cd00093">
    <property type="entry name" value="HTH_XRE"/>
    <property type="match status" value="1"/>
</dbReference>
<evidence type="ECO:0000256" key="1">
    <source>
        <dbReference type="ARBA" id="ARBA00023125"/>
    </source>
</evidence>
<accession>S0FLT3</accession>
<protein>
    <submittedName>
        <fullName evidence="3">Helix-turn-helix protein</fullName>
    </submittedName>
</protein>
<feature type="domain" description="HTH cro/C1-type" evidence="2">
    <location>
        <begin position="14"/>
        <end position="68"/>
    </location>
</feature>
<evidence type="ECO:0000313" key="3">
    <source>
        <dbReference type="EMBL" id="EMS72847.1"/>
    </source>
</evidence>
<dbReference type="GO" id="GO:0003677">
    <property type="term" value="F:DNA binding"/>
    <property type="evidence" value="ECO:0007669"/>
    <property type="project" value="UniProtKB-KW"/>
</dbReference>
<dbReference type="InterPro" id="IPR010982">
    <property type="entry name" value="Lambda_DNA-bd_dom_sf"/>
</dbReference>
<dbReference type="PROSITE" id="PS50943">
    <property type="entry name" value="HTH_CROC1"/>
    <property type="match status" value="1"/>
</dbReference>
<reference evidence="3 4" key="1">
    <citation type="journal article" date="2013" name="Genome Announc.">
        <title>Draft Genome Sequence of the Cellulolytic, Mesophilic, Anaerobic Bacterium Clostridium termitidis Strain CT1112 (DSM 5398).</title>
        <authorList>
            <person name="Lal S."/>
            <person name="Ramachandran U."/>
            <person name="Zhang X."/>
            <person name="Munir R."/>
            <person name="Sparling R."/>
            <person name="Levin D.B."/>
        </authorList>
    </citation>
    <scope>NUCLEOTIDE SEQUENCE [LARGE SCALE GENOMIC DNA]</scope>
    <source>
        <strain evidence="3 4">CT1112</strain>
    </source>
</reference>
<comment type="caution">
    <text evidence="3">The sequence shown here is derived from an EMBL/GenBank/DDBJ whole genome shotgun (WGS) entry which is preliminary data.</text>
</comment>
<dbReference type="InterPro" id="IPR001387">
    <property type="entry name" value="Cro/C1-type_HTH"/>
</dbReference>
<dbReference type="PANTHER" id="PTHR46797:SF1">
    <property type="entry name" value="METHYLPHOSPHONATE SYNTHASE"/>
    <property type="match status" value="1"/>
</dbReference>
<dbReference type="EMBL" id="AORV01000025">
    <property type="protein sequence ID" value="EMS72847.1"/>
    <property type="molecule type" value="Genomic_DNA"/>
</dbReference>
<dbReference type="SMART" id="SM00530">
    <property type="entry name" value="HTH_XRE"/>
    <property type="match status" value="1"/>
</dbReference>
<dbReference type="GO" id="GO:0005829">
    <property type="term" value="C:cytosol"/>
    <property type="evidence" value="ECO:0007669"/>
    <property type="project" value="TreeGrafter"/>
</dbReference>
<sequence length="120" mass="13346">MEGSNIGKIIGDRIRLLRTEKGLSIEELAFKAGIDNSHLGKLERGKRNASLVVIEKIAVALEVSFEELFRGILPLNTDKDTITFSLIINKVATLNIQEQKEVLAIVNSLFHLMKKPDAFS</sequence>
<gene>
    <name evidence="3" type="ORF">CTER_1137</name>
</gene>
<organism evidence="3 4">
    <name type="scientific">Ruminiclostridium cellobioparum subsp. termitidis CT1112</name>
    <dbReference type="NCBI Taxonomy" id="1195236"/>
    <lineage>
        <taxon>Bacteria</taxon>
        <taxon>Bacillati</taxon>
        <taxon>Bacillota</taxon>
        <taxon>Clostridia</taxon>
        <taxon>Eubacteriales</taxon>
        <taxon>Oscillospiraceae</taxon>
        <taxon>Ruminiclostridium</taxon>
    </lineage>
</organism>
<evidence type="ECO:0000259" key="2">
    <source>
        <dbReference type="PROSITE" id="PS50943"/>
    </source>
</evidence>
<dbReference type="eggNOG" id="COG1396">
    <property type="taxonomic scope" value="Bacteria"/>
</dbReference>
<dbReference type="PATRIC" id="fig|1195236.3.peg.1439"/>
<keyword evidence="1" id="KW-0238">DNA-binding</keyword>
<proteinExistence type="predicted"/>